<protein>
    <submittedName>
        <fullName evidence="2">Uncharacterized protein</fullName>
    </submittedName>
</protein>
<gene>
    <name evidence="2" type="ORF">CWATWH0003_4127t1</name>
</gene>
<feature type="region of interest" description="Disordered" evidence="1">
    <location>
        <begin position="1"/>
        <end position="48"/>
    </location>
</feature>
<dbReference type="AlphaFoldDB" id="G5J9L1"/>
<sequence length="88" mass="10085">MSKRKRRRNQKSPESTIQLSPSTKQKLLSGQQKSKLSPTDSNLSRSKASDELQLLEKYLDSDSILSTLNKQLDKLEQELNGIKRIYAH</sequence>
<feature type="compositionally biased region" description="Low complexity" evidence="1">
    <location>
        <begin position="24"/>
        <end position="37"/>
    </location>
</feature>
<name>G5J9L1_CROWT</name>
<proteinExistence type="predicted"/>
<comment type="caution">
    <text evidence="2">The sequence shown here is derived from an EMBL/GenBank/DDBJ whole genome shotgun (WGS) entry which is preliminary data.</text>
</comment>
<feature type="compositionally biased region" description="Basic residues" evidence="1">
    <location>
        <begin position="1"/>
        <end position="10"/>
    </location>
</feature>
<reference evidence="2 3" key="1">
    <citation type="journal article" date="2011" name="Front. Microbiol.">
        <title>Two Strains of Crocosphaera watsonii with Highly Conserved Genomes are Distinguished by Strain-Specific Features.</title>
        <authorList>
            <person name="Bench S.R."/>
            <person name="Ilikchyan I.N."/>
            <person name="Tripp H.J."/>
            <person name="Zehr J.P."/>
        </authorList>
    </citation>
    <scope>NUCLEOTIDE SEQUENCE [LARGE SCALE GENOMIC DNA]</scope>
    <source>
        <strain evidence="2 3">WH 0003</strain>
    </source>
</reference>
<dbReference type="Proteomes" id="UP000003477">
    <property type="component" value="Unassembled WGS sequence"/>
</dbReference>
<accession>G5J9L1</accession>
<dbReference type="EMBL" id="AESD01000629">
    <property type="protein sequence ID" value="EHJ11126.1"/>
    <property type="molecule type" value="Genomic_DNA"/>
</dbReference>
<feature type="compositionally biased region" description="Polar residues" evidence="1">
    <location>
        <begin position="12"/>
        <end position="23"/>
    </location>
</feature>
<feature type="non-terminal residue" evidence="2">
    <location>
        <position position="88"/>
    </location>
</feature>
<evidence type="ECO:0000313" key="3">
    <source>
        <dbReference type="Proteomes" id="UP000003477"/>
    </source>
</evidence>
<evidence type="ECO:0000313" key="2">
    <source>
        <dbReference type="EMBL" id="EHJ11126.1"/>
    </source>
</evidence>
<organism evidence="2 3">
    <name type="scientific">Crocosphaera watsonii WH 0003</name>
    <dbReference type="NCBI Taxonomy" id="423471"/>
    <lineage>
        <taxon>Bacteria</taxon>
        <taxon>Bacillati</taxon>
        <taxon>Cyanobacteriota</taxon>
        <taxon>Cyanophyceae</taxon>
        <taxon>Oscillatoriophycideae</taxon>
        <taxon>Chroococcales</taxon>
        <taxon>Aphanothecaceae</taxon>
        <taxon>Crocosphaera</taxon>
    </lineage>
</organism>
<evidence type="ECO:0000256" key="1">
    <source>
        <dbReference type="SAM" id="MobiDB-lite"/>
    </source>
</evidence>